<feature type="region of interest" description="Disordered" evidence="1">
    <location>
        <begin position="1"/>
        <end position="128"/>
    </location>
</feature>
<feature type="non-terminal residue" evidence="2">
    <location>
        <position position="351"/>
    </location>
</feature>
<feature type="compositionally biased region" description="Basic and acidic residues" evidence="1">
    <location>
        <begin position="329"/>
        <end position="342"/>
    </location>
</feature>
<gene>
    <name evidence="2" type="primary">Bcas1</name>
    <name evidence="2" type="ORF">COPSEC_R15999</name>
</gene>
<dbReference type="PANTHER" id="PTHR15016">
    <property type="entry name" value="BREAST CARCINOMA-AMPLIFIED SEQUENCE 1"/>
    <property type="match status" value="1"/>
</dbReference>
<feature type="compositionally biased region" description="Low complexity" evidence="1">
    <location>
        <begin position="102"/>
        <end position="128"/>
    </location>
</feature>
<feature type="compositionally biased region" description="Low complexity" evidence="1">
    <location>
        <begin position="230"/>
        <end position="248"/>
    </location>
</feature>
<reference evidence="2" key="1">
    <citation type="submission" date="2019-09" db="EMBL/GenBank/DDBJ databases">
        <title>Bird 10,000 Genomes (B10K) Project - Family phase.</title>
        <authorList>
            <person name="Zhang G."/>
        </authorList>
    </citation>
    <scope>NUCLEOTIDE SEQUENCE</scope>
    <source>
        <strain evidence="2">OUT-0061</strain>
        <tissue evidence="2">Blood</tissue>
    </source>
</reference>
<proteinExistence type="predicted"/>
<evidence type="ECO:0000313" key="2">
    <source>
        <dbReference type="EMBL" id="NXD40979.1"/>
    </source>
</evidence>
<protein>
    <submittedName>
        <fullName evidence="2">BCAS1 protein</fullName>
    </submittedName>
</protein>
<feature type="region of interest" description="Disordered" evidence="1">
    <location>
        <begin position="223"/>
        <end position="249"/>
    </location>
</feature>
<feature type="region of interest" description="Disordered" evidence="1">
    <location>
        <begin position="273"/>
        <end position="351"/>
    </location>
</feature>
<organism evidence="2 3">
    <name type="scientific">Copsychus sechellarum</name>
    <dbReference type="NCBI Taxonomy" id="797021"/>
    <lineage>
        <taxon>Eukaryota</taxon>
        <taxon>Metazoa</taxon>
        <taxon>Chordata</taxon>
        <taxon>Craniata</taxon>
        <taxon>Vertebrata</taxon>
        <taxon>Euteleostomi</taxon>
        <taxon>Archelosauria</taxon>
        <taxon>Archosauria</taxon>
        <taxon>Dinosauria</taxon>
        <taxon>Saurischia</taxon>
        <taxon>Theropoda</taxon>
        <taxon>Coelurosauria</taxon>
        <taxon>Aves</taxon>
        <taxon>Neognathae</taxon>
        <taxon>Neoaves</taxon>
        <taxon>Telluraves</taxon>
        <taxon>Australaves</taxon>
        <taxon>Passeriformes</taxon>
        <taxon>Muscicapidae</taxon>
        <taxon>Copsychus</taxon>
    </lineage>
</organism>
<feature type="non-terminal residue" evidence="2">
    <location>
        <position position="1"/>
    </location>
</feature>
<name>A0A851VMT0_9PASS</name>
<evidence type="ECO:0000256" key="1">
    <source>
        <dbReference type="SAM" id="MobiDB-lite"/>
    </source>
</evidence>
<evidence type="ECO:0000313" key="3">
    <source>
        <dbReference type="Proteomes" id="UP000659062"/>
    </source>
</evidence>
<dbReference type="InterPro" id="IPR026115">
    <property type="entry name" value="NABC1"/>
</dbReference>
<dbReference type="Proteomes" id="UP000659062">
    <property type="component" value="Unassembled WGS sequence"/>
</dbReference>
<feature type="compositionally biased region" description="Low complexity" evidence="1">
    <location>
        <begin position="11"/>
        <end position="20"/>
    </location>
</feature>
<accession>A0A851VMT0</accession>
<feature type="compositionally biased region" description="Basic and acidic residues" evidence="1">
    <location>
        <begin position="288"/>
        <end position="317"/>
    </location>
</feature>
<dbReference type="AlphaFoldDB" id="A0A851VMT0"/>
<keyword evidence="3" id="KW-1185">Reference proteome</keyword>
<dbReference type="PANTHER" id="PTHR15016:SF6">
    <property type="entry name" value="BREAST CARCINOMA-AMPLIFIED SEQUENCE 1"/>
    <property type="match status" value="1"/>
</dbReference>
<sequence>AGAAGLSTAPRRGAAAQQRGHNSAAQASLAGTPEGHDVAAPKARPVTLLDRIFRLEKGPGSTRGDAQQGRPGSAGPDGSIAAGAPNAEIDECTQKELGQDSAGEQGPAAAAPGRAQLEQESAQAASGQGSVMSFLKTLVRMFRDAQGCSGMLRDARGSGMRGWHFSPHLPAHSPSCISLSRLLPERPQGSGGPFPAQRARGAPGVVTPRIFLSPSRIPRWDALEEPLPKPASSSISRRPRRSLSVSCPALPPGSCVFRGTAFSGSFRWTLNAPEKPLAPSDSDPGGQRSREGSKEKKSTLELGKQKGREQPEPREGAAAEPDSVQNGGDAKDPPYKKTEKRQSLGGFFKGL</sequence>
<dbReference type="GO" id="GO:0042552">
    <property type="term" value="P:myelination"/>
    <property type="evidence" value="ECO:0007669"/>
    <property type="project" value="TreeGrafter"/>
</dbReference>
<comment type="caution">
    <text evidence="2">The sequence shown here is derived from an EMBL/GenBank/DDBJ whole genome shotgun (WGS) entry which is preliminary data.</text>
</comment>
<dbReference type="EMBL" id="WBNE01000077">
    <property type="protein sequence ID" value="NXD40979.1"/>
    <property type="molecule type" value="Genomic_DNA"/>
</dbReference>
<dbReference type="OrthoDB" id="8962384at2759"/>